<evidence type="ECO:0000256" key="3">
    <source>
        <dbReference type="RuleBase" id="RU000363"/>
    </source>
</evidence>
<organism evidence="4 5">
    <name type="scientific">Mycolicibacterium chitae</name>
    <name type="common">Mycobacterium chitae</name>
    <dbReference type="NCBI Taxonomy" id="1792"/>
    <lineage>
        <taxon>Bacteria</taxon>
        <taxon>Bacillati</taxon>
        <taxon>Actinomycetota</taxon>
        <taxon>Actinomycetes</taxon>
        <taxon>Mycobacteriales</taxon>
        <taxon>Mycobacteriaceae</taxon>
        <taxon>Mycolicibacterium</taxon>
    </lineage>
</organism>
<keyword evidence="2 4" id="KW-0560">Oxidoreductase</keyword>
<accession>A0A3S4SD15</accession>
<dbReference type="SUPFAM" id="SSF51735">
    <property type="entry name" value="NAD(P)-binding Rossmann-fold domains"/>
    <property type="match status" value="1"/>
</dbReference>
<dbReference type="GO" id="GO:0016491">
    <property type="term" value="F:oxidoreductase activity"/>
    <property type="evidence" value="ECO:0007669"/>
    <property type="project" value="UniProtKB-KW"/>
</dbReference>
<dbReference type="AlphaFoldDB" id="A0A3S4SD15"/>
<keyword evidence="5" id="KW-1185">Reference proteome</keyword>
<dbReference type="OrthoDB" id="9808187at2"/>
<gene>
    <name evidence="4" type="ORF">NCTC10485_04773</name>
</gene>
<dbReference type="InterPro" id="IPR051687">
    <property type="entry name" value="Peroxisomal_Beta-Oxidation"/>
</dbReference>
<dbReference type="EMBL" id="LR134355">
    <property type="protein sequence ID" value="VEG50455.1"/>
    <property type="molecule type" value="Genomic_DNA"/>
</dbReference>
<evidence type="ECO:0000313" key="4">
    <source>
        <dbReference type="EMBL" id="VEG50455.1"/>
    </source>
</evidence>
<dbReference type="EC" id="1.1.1.-" evidence="4"/>
<dbReference type="InterPro" id="IPR020904">
    <property type="entry name" value="Sc_DH/Rdtase_CS"/>
</dbReference>
<dbReference type="Pfam" id="PF00106">
    <property type="entry name" value="adh_short"/>
    <property type="match status" value="1"/>
</dbReference>
<evidence type="ECO:0000256" key="1">
    <source>
        <dbReference type="ARBA" id="ARBA00006484"/>
    </source>
</evidence>
<proteinExistence type="inferred from homology"/>
<comment type="similarity">
    <text evidence="1 3">Belongs to the short-chain dehydrogenases/reductases (SDR) family.</text>
</comment>
<dbReference type="RefSeq" id="WP_126335992.1">
    <property type="nucleotide sequence ID" value="NZ_AP022604.1"/>
</dbReference>
<dbReference type="Proteomes" id="UP000282551">
    <property type="component" value="Chromosome"/>
</dbReference>
<dbReference type="PANTHER" id="PTHR45024:SF2">
    <property type="entry name" value="SCP2 DOMAIN-CONTAINING PROTEIN"/>
    <property type="match status" value="1"/>
</dbReference>
<dbReference type="InterPro" id="IPR036291">
    <property type="entry name" value="NAD(P)-bd_dom_sf"/>
</dbReference>
<dbReference type="PROSITE" id="PS00061">
    <property type="entry name" value="ADH_SHORT"/>
    <property type="match status" value="1"/>
</dbReference>
<dbReference type="Gene3D" id="3.40.50.720">
    <property type="entry name" value="NAD(P)-binding Rossmann-like Domain"/>
    <property type="match status" value="1"/>
</dbReference>
<sequence>MAELRFDGRVAVVTGAGRGVGRGYALLLAARGAAVVVADNGAGIDGAGSSATPAQQVADEITRAGGQAVACHASVAEERGARAVVEAALDTYGRVDAVVNNAGIHDPALFGDLTIGQIRTMFEVHYFGTVFVTQAVWPHLVAAGYGRVVNTVSDAMLGGIPELSSYGSAKGAVFGLTRNLATEAAPHGITVNAIAPRAFTRMSASHADKVAAVLSLSTEVMDQINAGMPPELVAPAAAFLAHESCPLNGEVLQAGMGGVARMAMVVSQGVSTPSLTIEDVADNLDRIMDLEASGVTGAAAPPPLRSSAS</sequence>
<dbReference type="InterPro" id="IPR002347">
    <property type="entry name" value="SDR_fam"/>
</dbReference>
<protein>
    <submittedName>
        <fullName evidence="4">Short-chain dehydrogenase</fullName>
        <ecNumber evidence="4">1.1.1.-</ecNumber>
    </submittedName>
</protein>
<evidence type="ECO:0000256" key="2">
    <source>
        <dbReference type="ARBA" id="ARBA00023002"/>
    </source>
</evidence>
<dbReference type="PRINTS" id="PR00081">
    <property type="entry name" value="GDHRDH"/>
</dbReference>
<evidence type="ECO:0000313" key="5">
    <source>
        <dbReference type="Proteomes" id="UP000282551"/>
    </source>
</evidence>
<dbReference type="PANTHER" id="PTHR45024">
    <property type="entry name" value="DEHYDROGENASES, SHORT CHAIN"/>
    <property type="match status" value="1"/>
</dbReference>
<name>A0A3S4SD15_MYCCI</name>
<dbReference type="PRINTS" id="PR00080">
    <property type="entry name" value="SDRFAMILY"/>
</dbReference>
<reference evidence="4 5" key="1">
    <citation type="submission" date="2018-12" db="EMBL/GenBank/DDBJ databases">
        <authorList>
            <consortium name="Pathogen Informatics"/>
        </authorList>
    </citation>
    <scope>NUCLEOTIDE SEQUENCE [LARGE SCALE GENOMIC DNA]</scope>
    <source>
        <strain evidence="4 5">NCTC10485</strain>
    </source>
</reference>